<feature type="compositionally biased region" description="Low complexity" evidence="6">
    <location>
        <begin position="807"/>
        <end position="823"/>
    </location>
</feature>
<dbReference type="SMART" id="SM00384">
    <property type="entry name" value="AT_hook"/>
    <property type="match status" value="2"/>
</dbReference>
<organism evidence="9 10">
    <name type="scientific">Dermatophagoides farinae</name>
    <name type="common">American house dust mite</name>
    <dbReference type="NCBI Taxonomy" id="6954"/>
    <lineage>
        <taxon>Eukaryota</taxon>
        <taxon>Metazoa</taxon>
        <taxon>Ecdysozoa</taxon>
        <taxon>Arthropoda</taxon>
        <taxon>Chelicerata</taxon>
        <taxon>Arachnida</taxon>
        <taxon>Acari</taxon>
        <taxon>Acariformes</taxon>
        <taxon>Sarcoptiformes</taxon>
        <taxon>Astigmata</taxon>
        <taxon>Psoroptidia</taxon>
        <taxon>Analgoidea</taxon>
        <taxon>Pyroglyphidae</taxon>
        <taxon>Dermatophagoidinae</taxon>
        <taxon>Dermatophagoides</taxon>
    </lineage>
</organism>
<keyword evidence="10" id="KW-1185">Reference proteome</keyword>
<dbReference type="Gene3D" id="6.10.140.2220">
    <property type="match status" value="1"/>
</dbReference>
<dbReference type="InterPro" id="IPR017956">
    <property type="entry name" value="AT_hook_DNA-bd_motif"/>
</dbReference>
<keyword evidence="2 4" id="KW-0863">Zinc-finger</keyword>
<dbReference type="InterPro" id="IPR002893">
    <property type="entry name" value="Znf_MYND"/>
</dbReference>
<dbReference type="InterPro" id="IPR047268">
    <property type="entry name" value="PWWP_BS69"/>
</dbReference>
<feature type="coiled-coil region" evidence="5">
    <location>
        <begin position="1251"/>
        <end position="1282"/>
    </location>
</feature>
<evidence type="ECO:0000256" key="5">
    <source>
        <dbReference type="SAM" id="Coils"/>
    </source>
</evidence>
<feature type="compositionally biased region" description="Acidic residues" evidence="6">
    <location>
        <begin position="600"/>
        <end position="619"/>
    </location>
</feature>
<feature type="compositionally biased region" description="Basic and acidic residues" evidence="6">
    <location>
        <begin position="555"/>
        <end position="568"/>
    </location>
</feature>
<dbReference type="InterPro" id="IPR057053">
    <property type="entry name" value="MYND_ZMYND11_ZMYD8"/>
</dbReference>
<dbReference type="SUPFAM" id="SSF144232">
    <property type="entry name" value="HIT/MYND zinc finger-like"/>
    <property type="match status" value="1"/>
</dbReference>
<dbReference type="PANTHER" id="PTHR46379:SF1">
    <property type="entry name" value="ZINC FINGER MYND DOMAIN-CONTAINING PROTEIN 11"/>
    <property type="match status" value="1"/>
</dbReference>
<feature type="compositionally biased region" description="Polar residues" evidence="6">
    <location>
        <begin position="994"/>
        <end position="1004"/>
    </location>
</feature>
<dbReference type="CDD" id="cd20159">
    <property type="entry name" value="PWWP_BS69"/>
    <property type="match status" value="1"/>
</dbReference>
<feature type="region of interest" description="Disordered" evidence="6">
    <location>
        <begin position="533"/>
        <end position="701"/>
    </location>
</feature>
<evidence type="ECO:0000313" key="10">
    <source>
        <dbReference type="Proteomes" id="UP000790347"/>
    </source>
</evidence>
<feature type="compositionally biased region" description="Basic residues" evidence="6">
    <location>
        <begin position="569"/>
        <end position="580"/>
    </location>
</feature>
<dbReference type="InterPro" id="IPR001965">
    <property type="entry name" value="Znf_PHD"/>
</dbReference>
<dbReference type="PANTHER" id="PTHR46379">
    <property type="entry name" value="ZINC FINGER MYND DOMAIN-CONTAINING"/>
    <property type="match status" value="1"/>
</dbReference>
<reference evidence="9" key="1">
    <citation type="submission" date="2013-05" db="EMBL/GenBank/DDBJ databases">
        <authorList>
            <person name="Yim A.K.Y."/>
            <person name="Chan T.F."/>
            <person name="Ji K.M."/>
            <person name="Liu X.Y."/>
            <person name="Zhou J.W."/>
            <person name="Li R.Q."/>
            <person name="Yang K.Y."/>
            <person name="Li J."/>
            <person name="Li M."/>
            <person name="Law P.T.W."/>
            <person name="Wu Y.L."/>
            <person name="Cai Z.L."/>
            <person name="Qin H."/>
            <person name="Bao Y."/>
            <person name="Leung R.K.K."/>
            <person name="Ng P.K.S."/>
            <person name="Zou J."/>
            <person name="Zhong X.J."/>
            <person name="Ran P.X."/>
            <person name="Zhong N.S."/>
            <person name="Liu Z.G."/>
            <person name="Tsui S.K.W."/>
        </authorList>
    </citation>
    <scope>NUCLEOTIDE SEQUENCE</scope>
    <source>
        <strain evidence="9">Derf</strain>
        <tissue evidence="9">Whole organism</tissue>
    </source>
</reference>
<dbReference type="SMART" id="SM00249">
    <property type="entry name" value="PHD"/>
    <property type="match status" value="1"/>
</dbReference>
<dbReference type="InterPro" id="IPR047269">
    <property type="entry name" value="ZMY11"/>
</dbReference>
<keyword evidence="3" id="KW-0862">Zinc</keyword>
<feature type="region of interest" description="Disordered" evidence="6">
    <location>
        <begin position="788"/>
        <end position="833"/>
    </location>
</feature>
<feature type="domain" description="PWWP" evidence="7">
    <location>
        <begin position="427"/>
        <end position="485"/>
    </location>
</feature>
<evidence type="ECO:0000256" key="6">
    <source>
        <dbReference type="SAM" id="MobiDB-lite"/>
    </source>
</evidence>
<evidence type="ECO:0000256" key="4">
    <source>
        <dbReference type="PROSITE-ProRule" id="PRU00134"/>
    </source>
</evidence>
<feature type="compositionally biased region" description="Polar residues" evidence="6">
    <location>
        <begin position="639"/>
        <end position="655"/>
    </location>
</feature>
<dbReference type="GO" id="GO:0003677">
    <property type="term" value="F:DNA binding"/>
    <property type="evidence" value="ECO:0007669"/>
    <property type="project" value="InterPro"/>
</dbReference>
<dbReference type="PROSITE" id="PS01360">
    <property type="entry name" value="ZF_MYND_1"/>
    <property type="match status" value="1"/>
</dbReference>
<dbReference type="SMART" id="SM00293">
    <property type="entry name" value="PWWP"/>
    <property type="match status" value="1"/>
</dbReference>
<accession>A0A922HMG2</accession>
<dbReference type="GO" id="GO:0003714">
    <property type="term" value="F:transcription corepressor activity"/>
    <property type="evidence" value="ECO:0007669"/>
    <property type="project" value="InterPro"/>
</dbReference>
<keyword evidence="1" id="KW-0479">Metal-binding</keyword>
<dbReference type="GO" id="GO:0034243">
    <property type="term" value="P:regulation of transcription elongation by RNA polymerase II"/>
    <property type="evidence" value="ECO:0007669"/>
    <property type="project" value="InterPro"/>
</dbReference>
<feature type="compositionally biased region" description="Basic residues" evidence="6">
    <location>
        <begin position="663"/>
        <end position="673"/>
    </location>
</feature>
<dbReference type="GO" id="GO:0008270">
    <property type="term" value="F:zinc ion binding"/>
    <property type="evidence" value="ECO:0007669"/>
    <property type="project" value="UniProtKB-KW"/>
</dbReference>
<feature type="domain" description="MYND-type" evidence="8">
    <location>
        <begin position="1325"/>
        <end position="1360"/>
    </location>
</feature>
<sequence length="1378" mass="159645">MLIDNVDTVELKRKLDPEIVHGIWSAIIQLSLKQHDDDGSNVIGFDYDQVFVEQKLLVEYMVEHFSRLENSKNVSLSIEQAVHEGLIRKQEKKTAEDGQLMMNGNVSDNDDHNVDNKQKEYLISLPHETMKFPSHDWYCFECHRINYKSNKTNNDTDDDNSDETCSSSLILKECQHCWRVYHQKCVQQAMEFIDQIIPENDRITSSSFSSETFICPICMLTKKYSSFSVGSRLFDQSEFNQILSYTYTRFKAKASHQISHSLLNMKQSLYNTTSMSSLISSKIVSSLSSTSLSVPTHEMNGELSSESNKFKKAILNPRDLFNQLAINYLSYKYIELDDMEKYLENNQYKTIAEFFGDCLTVRHMLEVVVCSQSEQSPTVQRRISDALSRMIEATRYELKEMIGCVDCYRNSNRQNNKLWFCWPCDPPHVLVFAKQKGYPFWPAKVIYPRNSDEIDCCNQLDVRFFGSNHERSLIDKSNIKDINSSLAELNILKPIQSLDKALQELRTYRELLESKDPISTDEFKSFKKCMNKAPSSVSKYDNKEGEINSTTNNSKSDKCNFKNEDQSLRRTKRKSKSKFRRQNDDGCFEDLMTEESSSVMEEDDVDEEDKQAENDDEQDNSQSNDTKIKSDEDDATDIDTYTANSEPEDSTGTNEKSNSKSPPKGKGRGRPRKYPSSSSSATTGKKQLKSPKNKLSSLLSKNRIRRKKIIYSPNYNFRPSDNNDNDCLSINTSLDTSSKRGRKPKLFHSPVYHQIPSSSKSVKTVKPSQRLSAKKWIQKSASIAKRNKNELRCLTTTSPLNKKAKLHSSSPSSTSSKSNLHSPKYSKKQREIERERQLIKARRKLLMNEMETPKHIPPVVATKSIPTNSILSSTIAKPSSSILNKILNANNYKSINFDSSNSLYSQNSIHEPINGCGQYYGNNDKHHQLQHDYVLVSDGSMIKSETTDNNDKADLIRKSTDYTTSFQQEHKPPSSFLKPLNSEGETDEDRVTDNDVSNDQSNTQIDEKSKEPKNENVHNNDDKNVKQNNSAAIDDDDDDDEEPYLYDDEQLEEHINYYLAYEKEKARQDHQQRLNLYHQQQQQQQQQILSDHYHQVNHFPPRMIMPNNLLVDRSKFEESFSHKTNGFVNESPFSEPSKKYIDYSQAQIYVPTKKNQNLVNSYLYHVETNNQKIPHYRGDYLAQYILQKDEFEPEEMQISPRKRGRPSKNVEHSSFEHSQKARCLLEKSYLQDSACNRACLTNNVKAFKKFREFLETQNKNEISKLKRELEESKQQVYRLTNKTTELEMIVKNERDLNKRYNPAVISQMEERYKREISEVKRKQWCALCEAEANYFCCFKTDYCSPECQLKHWKAGHQFECTRNKNNGKMSNDKAIKIE</sequence>
<proteinExistence type="predicted"/>
<gene>
    <name evidence="9" type="primary">ZMYND11</name>
    <name evidence="9" type="ORF">DERF_013445</name>
</gene>
<dbReference type="PROSITE" id="PS50865">
    <property type="entry name" value="ZF_MYND_2"/>
    <property type="match status" value="1"/>
</dbReference>
<feature type="region of interest" description="Disordered" evidence="6">
    <location>
        <begin position="1194"/>
        <end position="1213"/>
    </location>
</feature>
<evidence type="ECO:0000313" key="9">
    <source>
        <dbReference type="EMBL" id="KAH9497452.1"/>
    </source>
</evidence>
<dbReference type="Gene3D" id="2.30.30.140">
    <property type="match status" value="1"/>
</dbReference>
<dbReference type="GO" id="GO:0009966">
    <property type="term" value="P:regulation of signal transduction"/>
    <property type="evidence" value="ECO:0007669"/>
    <property type="project" value="TreeGrafter"/>
</dbReference>
<name>A0A922HMG2_DERFA</name>
<dbReference type="Pfam" id="PF24324">
    <property type="entry name" value="MYND_ZMYND11_ZMYD8"/>
    <property type="match status" value="1"/>
</dbReference>
<keyword evidence="5" id="KW-0175">Coiled coil</keyword>
<dbReference type="EMBL" id="ASGP02000007">
    <property type="protein sequence ID" value="KAH9497452.1"/>
    <property type="molecule type" value="Genomic_DNA"/>
</dbReference>
<evidence type="ECO:0000259" key="8">
    <source>
        <dbReference type="PROSITE" id="PS50865"/>
    </source>
</evidence>
<evidence type="ECO:0000259" key="7">
    <source>
        <dbReference type="PROSITE" id="PS50812"/>
    </source>
</evidence>
<dbReference type="SUPFAM" id="SSF63748">
    <property type="entry name" value="Tudor/PWWP/MBT"/>
    <property type="match status" value="1"/>
</dbReference>
<feature type="region of interest" description="Disordered" evidence="6">
    <location>
        <begin position="963"/>
        <end position="1043"/>
    </location>
</feature>
<feature type="compositionally biased region" description="Basic and acidic residues" evidence="6">
    <location>
        <begin position="1005"/>
        <end position="1025"/>
    </location>
</feature>
<reference evidence="9" key="2">
    <citation type="journal article" date="2022" name="Res Sq">
        <title>Comparative Genomics Reveals Insights into the Divergent Evolution of Astigmatic Mites and Household Pest Adaptations.</title>
        <authorList>
            <person name="Xiong Q."/>
            <person name="Wan A.T.-Y."/>
            <person name="Liu X.-Y."/>
            <person name="Fung C.S.-H."/>
            <person name="Xiao X."/>
            <person name="Malainual N."/>
            <person name="Hou J."/>
            <person name="Wang L."/>
            <person name="Wang M."/>
            <person name="Yang K."/>
            <person name="Cui Y."/>
            <person name="Leung E."/>
            <person name="Nong W."/>
            <person name="Shin S.-K."/>
            <person name="Au S."/>
            <person name="Jeong K.Y."/>
            <person name="Chew F.T."/>
            <person name="Hui J."/>
            <person name="Leung T.F."/>
            <person name="Tungtrongchitr A."/>
            <person name="Zhong N."/>
            <person name="Liu Z."/>
            <person name="Tsui S."/>
        </authorList>
    </citation>
    <scope>NUCLEOTIDE SEQUENCE</scope>
    <source>
        <strain evidence="9">Derf</strain>
        <tissue evidence="9">Whole organism</tissue>
    </source>
</reference>
<feature type="compositionally biased region" description="Polar residues" evidence="6">
    <location>
        <begin position="675"/>
        <end position="684"/>
    </location>
</feature>
<feature type="compositionally biased region" description="Acidic residues" evidence="6">
    <location>
        <begin position="1033"/>
        <end position="1043"/>
    </location>
</feature>
<evidence type="ECO:0000256" key="2">
    <source>
        <dbReference type="ARBA" id="ARBA00022771"/>
    </source>
</evidence>
<dbReference type="PROSITE" id="PS50812">
    <property type="entry name" value="PWWP"/>
    <property type="match status" value="1"/>
</dbReference>
<dbReference type="Proteomes" id="UP000790347">
    <property type="component" value="Unassembled WGS sequence"/>
</dbReference>
<dbReference type="GO" id="GO:0005634">
    <property type="term" value="C:nucleus"/>
    <property type="evidence" value="ECO:0007669"/>
    <property type="project" value="TreeGrafter"/>
</dbReference>
<dbReference type="Pfam" id="PF00855">
    <property type="entry name" value="PWWP"/>
    <property type="match status" value="1"/>
</dbReference>
<evidence type="ECO:0000256" key="3">
    <source>
        <dbReference type="ARBA" id="ARBA00022833"/>
    </source>
</evidence>
<dbReference type="InterPro" id="IPR000313">
    <property type="entry name" value="PWWP_dom"/>
</dbReference>
<protein>
    <submittedName>
        <fullName evidence="9">PWWP domain</fullName>
    </submittedName>
</protein>
<evidence type="ECO:0000256" key="1">
    <source>
        <dbReference type="ARBA" id="ARBA00022723"/>
    </source>
</evidence>
<comment type="caution">
    <text evidence="9">The sequence shown here is derived from an EMBL/GenBank/DDBJ whole genome shotgun (WGS) entry which is preliminary data.</text>
</comment>